<dbReference type="Proteomes" id="UP001163603">
    <property type="component" value="Chromosome 6"/>
</dbReference>
<sequence length="142" mass="16076">MLCTSETAWGFFTPHFCLLLVAGFTLNFLKNLVEIQFYACNIVSVRSLCNAVNDMCCVNSSNGLKGQSNKRPITMDEVKQNKKEGSMWTVLKGRVYNLSPYMKFRPGGVDMLMKAVGKDSTSLFSILFWKFTCPHCFIEMTI</sequence>
<accession>A0ACC0YGV5</accession>
<evidence type="ECO:0000313" key="1">
    <source>
        <dbReference type="EMBL" id="KAJ0037489.1"/>
    </source>
</evidence>
<protein>
    <submittedName>
        <fullName evidence="1">Uncharacterized protein</fullName>
    </submittedName>
</protein>
<gene>
    <name evidence="1" type="ORF">Pint_23970</name>
</gene>
<keyword evidence="2" id="KW-1185">Reference proteome</keyword>
<proteinExistence type="predicted"/>
<comment type="caution">
    <text evidence="1">The sequence shown here is derived from an EMBL/GenBank/DDBJ whole genome shotgun (WGS) entry which is preliminary data.</text>
</comment>
<evidence type="ECO:0000313" key="2">
    <source>
        <dbReference type="Proteomes" id="UP001163603"/>
    </source>
</evidence>
<dbReference type="EMBL" id="CM047741">
    <property type="protein sequence ID" value="KAJ0037489.1"/>
    <property type="molecule type" value="Genomic_DNA"/>
</dbReference>
<reference evidence="2" key="1">
    <citation type="journal article" date="2023" name="G3 (Bethesda)">
        <title>Genome assembly and association tests identify interacting loci associated with vigor, precocity, and sex in interspecific pistachio rootstocks.</title>
        <authorList>
            <person name="Palmer W."/>
            <person name="Jacygrad E."/>
            <person name="Sagayaradj S."/>
            <person name="Cavanaugh K."/>
            <person name="Han R."/>
            <person name="Bertier L."/>
            <person name="Beede B."/>
            <person name="Kafkas S."/>
            <person name="Golino D."/>
            <person name="Preece J."/>
            <person name="Michelmore R."/>
        </authorList>
    </citation>
    <scope>NUCLEOTIDE SEQUENCE [LARGE SCALE GENOMIC DNA]</scope>
</reference>
<organism evidence="1 2">
    <name type="scientific">Pistacia integerrima</name>
    <dbReference type="NCBI Taxonomy" id="434235"/>
    <lineage>
        <taxon>Eukaryota</taxon>
        <taxon>Viridiplantae</taxon>
        <taxon>Streptophyta</taxon>
        <taxon>Embryophyta</taxon>
        <taxon>Tracheophyta</taxon>
        <taxon>Spermatophyta</taxon>
        <taxon>Magnoliopsida</taxon>
        <taxon>eudicotyledons</taxon>
        <taxon>Gunneridae</taxon>
        <taxon>Pentapetalae</taxon>
        <taxon>rosids</taxon>
        <taxon>malvids</taxon>
        <taxon>Sapindales</taxon>
        <taxon>Anacardiaceae</taxon>
        <taxon>Pistacia</taxon>
    </lineage>
</organism>
<name>A0ACC0YGV5_9ROSI</name>